<dbReference type="NCBIfam" id="NF008750">
    <property type="entry name" value="PRK11784.1-2"/>
    <property type="match status" value="1"/>
</dbReference>
<dbReference type="InterPro" id="IPR001307">
    <property type="entry name" value="Thiosulphate_STrfase_CS"/>
</dbReference>
<dbReference type="AlphaFoldDB" id="A0A7C9H9F9"/>
<dbReference type="PROSITE" id="PS00380">
    <property type="entry name" value="RHODANESE_1"/>
    <property type="match status" value="1"/>
</dbReference>
<dbReference type="PROSITE" id="PS50206">
    <property type="entry name" value="RHODANESE_3"/>
    <property type="match status" value="1"/>
</dbReference>
<dbReference type="CDD" id="cd01520">
    <property type="entry name" value="RHOD_YbbB"/>
    <property type="match status" value="1"/>
</dbReference>
<evidence type="ECO:0000313" key="3">
    <source>
        <dbReference type="EMBL" id="MTJ03406.1"/>
    </source>
</evidence>
<dbReference type="InterPro" id="IPR017582">
    <property type="entry name" value="SelU"/>
</dbReference>
<dbReference type="RefSeq" id="WP_273247883.1">
    <property type="nucleotide sequence ID" value="NZ_VENJ01000002.1"/>
</dbReference>
<sequence length="350" mass="37802">MAQRLTSLAALSELPFDDIIDVRSPSEYAEDHVPGAINLPVLSDAERARVGTIYVQQDRFLARKVGAALVARNAASHIEGALSDRDGGWRPLVYCWRGGQRSGSFAAILAQIGWRVDLIAGGYKSYRKLVVDALYRHPLRLSPVLIDGGTGTAKTRLLHHLAQAGEQVIDLEGMAAHRGSLLGGIDTAQPCQKAFESRVAMALARLDPARPVFIEAESNKIGDILIPPSLWAAMLGAPRIRVEAPLEARAAFLTNAYADLLADPARLSERLAGLIPYHGRECVAEWQQMAQEGRFTALAAALITRHYDPRYAKSATRATPPAAVLPLPDLEDATLMGAVARLAELARQSA</sequence>
<dbReference type="GO" id="GO:0043828">
    <property type="term" value="F:tRNA 2-selenouridine synthase activity"/>
    <property type="evidence" value="ECO:0007669"/>
    <property type="project" value="InterPro"/>
</dbReference>
<proteinExistence type="predicted"/>
<evidence type="ECO:0000259" key="2">
    <source>
        <dbReference type="PROSITE" id="PS50206"/>
    </source>
</evidence>
<dbReference type="Gene3D" id="3.40.250.10">
    <property type="entry name" value="Rhodanese-like domain"/>
    <property type="match status" value="1"/>
</dbReference>
<dbReference type="Pfam" id="PF00581">
    <property type="entry name" value="Rhodanese"/>
    <property type="match status" value="1"/>
</dbReference>
<evidence type="ECO:0000256" key="1">
    <source>
        <dbReference type="ARBA" id="ARBA00023266"/>
    </source>
</evidence>
<dbReference type="NCBIfam" id="NF008752">
    <property type="entry name" value="PRK11784.1-4"/>
    <property type="match status" value="1"/>
</dbReference>
<keyword evidence="1" id="KW-0711">Selenium</keyword>
<dbReference type="Pfam" id="PF26341">
    <property type="entry name" value="AAA_SelU"/>
    <property type="match status" value="1"/>
</dbReference>
<gene>
    <name evidence="3" type="primary">mnmH</name>
    <name evidence="3" type="ORF">FH759_01750</name>
</gene>
<accession>A0A7C9H9F9</accession>
<dbReference type="GO" id="GO:0004792">
    <property type="term" value="F:thiosulfate-cyanide sulfurtransferase activity"/>
    <property type="evidence" value="ECO:0007669"/>
    <property type="project" value="InterPro"/>
</dbReference>
<evidence type="ECO:0000313" key="4">
    <source>
        <dbReference type="Proteomes" id="UP000483078"/>
    </source>
</evidence>
<dbReference type="Proteomes" id="UP000483078">
    <property type="component" value="Unassembled WGS sequence"/>
</dbReference>
<feature type="domain" description="Rhodanese" evidence="2">
    <location>
        <begin position="19"/>
        <end position="131"/>
    </location>
</feature>
<dbReference type="EMBL" id="VENJ01000002">
    <property type="protein sequence ID" value="MTJ03406.1"/>
    <property type="molecule type" value="Genomic_DNA"/>
</dbReference>
<dbReference type="InterPro" id="IPR036873">
    <property type="entry name" value="Rhodanese-like_dom_sf"/>
</dbReference>
<dbReference type="SMART" id="SM00450">
    <property type="entry name" value="RHOD"/>
    <property type="match status" value="1"/>
</dbReference>
<protein>
    <submittedName>
        <fullName evidence="3">tRNA 2-selenouridine(34) synthase MnmH</fullName>
    </submittedName>
</protein>
<dbReference type="PANTHER" id="PTHR30401">
    <property type="entry name" value="TRNA 2-SELENOURIDINE SYNTHASE"/>
    <property type="match status" value="1"/>
</dbReference>
<dbReference type="GO" id="GO:0002098">
    <property type="term" value="P:tRNA wobble uridine modification"/>
    <property type="evidence" value="ECO:0007669"/>
    <property type="project" value="InterPro"/>
</dbReference>
<organism evidence="3 4">
    <name type="scientific">Sediminimonas qiaohouensis</name>
    <dbReference type="NCBI Taxonomy" id="552061"/>
    <lineage>
        <taxon>Bacteria</taxon>
        <taxon>Pseudomonadati</taxon>
        <taxon>Pseudomonadota</taxon>
        <taxon>Alphaproteobacteria</taxon>
        <taxon>Rhodobacterales</taxon>
        <taxon>Roseobacteraceae</taxon>
        <taxon>Sediminimonas</taxon>
    </lineage>
</organism>
<dbReference type="PANTHER" id="PTHR30401:SF0">
    <property type="entry name" value="TRNA 2-SELENOURIDINE SYNTHASE"/>
    <property type="match status" value="1"/>
</dbReference>
<dbReference type="SUPFAM" id="SSF52821">
    <property type="entry name" value="Rhodanese/Cell cycle control phosphatase"/>
    <property type="match status" value="1"/>
</dbReference>
<comment type="caution">
    <text evidence="3">The sequence shown here is derived from an EMBL/GenBank/DDBJ whole genome shotgun (WGS) entry which is preliminary data.</text>
</comment>
<dbReference type="InterPro" id="IPR001763">
    <property type="entry name" value="Rhodanese-like_dom"/>
</dbReference>
<dbReference type="InterPro" id="IPR058840">
    <property type="entry name" value="AAA_SelU"/>
</dbReference>
<reference evidence="3 4" key="1">
    <citation type="submission" date="2019-06" db="EMBL/GenBank/DDBJ databases">
        <title>Enrichment of Autotrophic Halophilic Microorganisms from Red Sea Brine Pool Using Microbial Electrosynthesis System.</title>
        <authorList>
            <person name="Alqahtani M.F."/>
            <person name="Bajracharya S."/>
            <person name="Katuri K.P."/>
            <person name="Ali M."/>
            <person name="Saikaly P.E."/>
        </authorList>
    </citation>
    <scope>NUCLEOTIDE SEQUENCE [LARGE SCALE GENOMIC DNA]</scope>
    <source>
        <strain evidence="3">MES6</strain>
    </source>
</reference>
<name>A0A7C9H9F9_9RHOB</name>
<dbReference type="NCBIfam" id="TIGR03167">
    <property type="entry name" value="tRNA_sel_U_synt"/>
    <property type="match status" value="1"/>
</dbReference>